<dbReference type="GO" id="GO:0005737">
    <property type="term" value="C:cytoplasm"/>
    <property type="evidence" value="ECO:0007669"/>
    <property type="project" value="TreeGrafter"/>
</dbReference>
<dbReference type="InterPro" id="IPR036249">
    <property type="entry name" value="Thioredoxin-like_sf"/>
</dbReference>
<dbReference type="Gene3D" id="3.40.30.10">
    <property type="entry name" value="Glutaredoxin"/>
    <property type="match status" value="1"/>
</dbReference>
<dbReference type="PRINTS" id="PR00160">
    <property type="entry name" value="GLUTAREDOXIN"/>
</dbReference>
<evidence type="ECO:0000256" key="5">
    <source>
        <dbReference type="ARBA" id="ARBA00023157"/>
    </source>
</evidence>
<dbReference type="InterPro" id="IPR014025">
    <property type="entry name" value="Glutaredoxin_subgr"/>
</dbReference>
<name>A0A165SW67_9RHOB</name>
<dbReference type="AlphaFoldDB" id="A0A165SW67"/>
<feature type="domain" description="Glutaredoxin" evidence="8">
    <location>
        <begin position="4"/>
        <end position="64"/>
    </location>
</feature>
<keyword evidence="6 7" id="KW-0676">Redox-active center</keyword>
<comment type="function">
    <text evidence="1 7">Has a glutathione-disulfide oxidoreductase activity in the presence of NADPH and glutathione reductase. Reduces low molecular weight disulfides and proteins.</text>
</comment>
<dbReference type="PATRIC" id="fig|1335048.3.peg.4751"/>
<evidence type="ECO:0000313" key="10">
    <source>
        <dbReference type="Proteomes" id="UP000076128"/>
    </source>
</evidence>
<dbReference type="EMBL" id="CP012661">
    <property type="protein sequence ID" value="AMY71789.1"/>
    <property type="molecule type" value="Genomic_DNA"/>
</dbReference>
<evidence type="ECO:0000256" key="3">
    <source>
        <dbReference type="ARBA" id="ARBA00022448"/>
    </source>
</evidence>
<dbReference type="PROSITE" id="PS00195">
    <property type="entry name" value="GLUTAREDOXIN_1"/>
    <property type="match status" value="1"/>
</dbReference>
<keyword evidence="3 7" id="KW-0813">Transport</keyword>
<keyword evidence="7" id="KW-0963">Cytoplasm</keyword>
<evidence type="ECO:0000256" key="1">
    <source>
        <dbReference type="ARBA" id="ARBA00002549"/>
    </source>
</evidence>
<comment type="similarity">
    <text evidence="2 7">Belongs to the glutaredoxin family.</text>
</comment>
<dbReference type="InterPro" id="IPR011900">
    <property type="entry name" value="GRX_bact"/>
</dbReference>
<keyword evidence="5" id="KW-1015">Disulfide bond</keyword>
<dbReference type="NCBIfam" id="TIGR02181">
    <property type="entry name" value="GRX_bact"/>
    <property type="match status" value="1"/>
</dbReference>
<evidence type="ECO:0000256" key="2">
    <source>
        <dbReference type="ARBA" id="ARBA00007787"/>
    </source>
</evidence>
<dbReference type="PANTHER" id="PTHR45694">
    <property type="entry name" value="GLUTAREDOXIN 2"/>
    <property type="match status" value="1"/>
</dbReference>
<protein>
    <recommendedName>
        <fullName evidence="7">Glutaredoxin</fullName>
    </recommendedName>
</protein>
<dbReference type="CDD" id="cd03418">
    <property type="entry name" value="GRX_GRXb_1_3_like"/>
    <property type="match status" value="1"/>
</dbReference>
<dbReference type="PROSITE" id="PS51354">
    <property type="entry name" value="GLUTAREDOXIN_2"/>
    <property type="match status" value="1"/>
</dbReference>
<dbReference type="KEGG" id="daa:AKL17_4577"/>
<gene>
    <name evidence="9" type="ORF">AKL17_4577</name>
</gene>
<dbReference type="GO" id="GO:0034599">
    <property type="term" value="P:cellular response to oxidative stress"/>
    <property type="evidence" value="ECO:0007669"/>
    <property type="project" value="TreeGrafter"/>
</dbReference>
<evidence type="ECO:0000256" key="6">
    <source>
        <dbReference type="ARBA" id="ARBA00023284"/>
    </source>
</evidence>
<dbReference type="GO" id="GO:0045454">
    <property type="term" value="P:cell redox homeostasis"/>
    <property type="evidence" value="ECO:0007669"/>
    <property type="project" value="InterPro"/>
</dbReference>
<reference evidence="9 10" key="1">
    <citation type="submission" date="2015-09" db="EMBL/GenBank/DDBJ databases">
        <title>Complete genome sequence of Defluviimonas alba cai42t isolated from an oilfield in Xinjiang.</title>
        <authorList>
            <person name="Geng S."/>
            <person name="Pan X."/>
            <person name="Wu X."/>
        </authorList>
    </citation>
    <scope>NUCLEOTIDE SEQUENCE [LARGE SCALE GENOMIC DNA]</scope>
    <source>
        <strain evidence="10">cai42</strain>
    </source>
</reference>
<evidence type="ECO:0000256" key="7">
    <source>
        <dbReference type="RuleBase" id="RU364065"/>
    </source>
</evidence>
<dbReference type="PANTHER" id="PTHR45694:SF18">
    <property type="entry name" value="GLUTAREDOXIN-1-RELATED"/>
    <property type="match status" value="1"/>
</dbReference>
<keyword evidence="10" id="KW-1185">Reference proteome</keyword>
<dbReference type="OrthoDB" id="9814618at2"/>
<sequence length="85" mass="9137">MQRVEIYTTPWCPYCVAAKRLLAAKGVAFEETDVSADAGKRAEMMQRASGRRTVPQIFIGGQAVGGSDDIHALDRAGKLDALLKG</sequence>
<dbReference type="InterPro" id="IPR002109">
    <property type="entry name" value="Glutaredoxin"/>
</dbReference>
<evidence type="ECO:0000256" key="4">
    <source>
        <dbReference type="ARBA" id="ARBA00022982"/>
    </source>
</evidence>
<dbReference type="SUPFAM" id="SSF52833">
    <property type="entry name" value="Thioredoxin-like"/>
    <property type="match status" value="1"/>
</dbReference>
<keyword evidence="4 7" id="KW-0249">Electron transport</keyword>
<organism evidence="9 10">
    <name type="scientific">Frigidibacter mobilis</name>
    <dbReference type="NCBI Taxonomy" id="1335048"/>
    <lineage>
        <taxon>Bacteria</taxon>
        <taxon>Pseudomonadati</taxon>
        <taxon>Pseudomonadota</taxon>
        <taxon>Alphaproteobacteria</taxon>
        <taxon>Rhodobacterales</taxon>
        <taxon>Paracoccaceae</taxon>
        <taxon>Frigidibacter</taxon>
    </lineage>
</organism>
<evidence type="ECO:0000313" key="9">
    <source>
        <dbReference type="EMBL" id="AMY71789.1"/>
    </source>
</evidence>
<dbReference type="RefSeq" id="WP_066817485.1">
    <property type="nucleotide sequence ID" value="NZ_CP012661.1"/>
</dbReference>
<dbReference type="InterPro" id="IPR011767">
    <property type="entry name" value="GLR_AS"/>
</dbReference>
<dbReference type="STRING" id="1335048.AKL17_4577"/>
<dbReference type="GO" id="GO:0015038">
    <property type="term" value="F:glutathione disulfide oxidoreductase activity"/>
    <property type="evidence" value="ECO:0007669"/>
    <property type="project" value="UniProtKB-UniRule"/>
</dbReference>
<accession>A0A165SW67</accession>
<dbReference type="Proteomes" id="UP000076128">
    <property type="component" value="Chromosome"/>
</dbReference>
<dbReference type="Pfam" id="PF00462">
    <property type="entry name" value="Glutaredoxin"/>
    <property type="match status" value="1"/>
</dbReference>
<evidence type="ECO:0000259" key="8">
    <source>
        <dbReference type="Pfam" id="PF00462"/>
    </source>
</evidence>
<proteinExistence type="inferred from homology"/>